<evidence type="ECO:0000313" key="2">
    <source>
        <dbReference type="EMBL" id="KKQ89727.1"/>
    </source>
</evidence>
<organism evidence="2 3">
    <name type="scientific">Candidatus Curtissbacteria bacterium GW2011_GWC2_38_9</name>
    <dbReference type="NCBI Taxonomy" id="1618414"/>
    <lineage>
        <taxon>Bacteria</taxon>
        <taxon>Candidatus Curtissiibacteriota</taxon>
    </lineage>
</organism>
<keyword evidence="1" id="KW-0812">Transmembrane</keyword>
<protein>
    <submittedName>
        <fullName evidence="2">Uncharacterized protein</fullName>
    </submittedName>
</protein>
<comment type="caution">
    <text evidence="2">The sequence shown here is derived from an EMBL/GenBank/DDBJ whole genome shotgun (WGS) entry which is preliminary data.</text>
</comment>
<name>A0A0G0LF94_9BACT</name>
<keyword evidence="1" id="KW-0472">Membrane</keyword>
<evidence type="ECO:0000313" key="3">
    <source>
        <dbReference type="Proteomes" id="UP000034893"/>
    </source>
</evidence>
<sequence length="61" mass="6900">MQGVIIFAIFYVFIITLQIKSGKGFGMAIDNSSFWQLLVIFGGIATFLINAIWYMQTGKEF</sequence>
<proteinExistence type="predicted"/>
<dbReference type="Proteomes" id="UP000034893">
    <property type="component" value="Unassembled WGS sequence"/>
</dbReference>
<feature type="transmembrane region" description="Helical" evidence="1">
    <location>
        <begin position="34"/>
        <end position="55"/>
    </location>
</feature>
<accession>A0A0G0LF94</accession>
<keyword evidence="1" id="KW-1133">Transmembrane helix</keyword>
<evidence type="ECO:0000256" key="1">
    <source>
        <dbReference type="SAM" id="Phobius"/>
    </source>
</evidence>
<dbReference type="AlphaFoldDB" id="A0A0G0LF94"/>
<gene>
    <name evidence="2" type="ORF">UT12_C0009G0036</name>
</gene>
<reference evidence="2 3" key="1">
    <citation type="journal article" date="2015" name="Nature">
        <title>rRNA introns, odd ribosomes, and small enigmatic genomes across a large radiation of phyla.</title>
        <authorList>
            <person name="Brown C.T."/>
            <person name="Hug L.A."/>
            <person name="Thomas B.C."/>
            <person name="Sharon I."/>
            <person name="Castelle C.J."/>
            <person name="Singh A."/>
            <person name="Wilkins M.J."/>
            <person name="Williams K.H."/>
            <person name="Banfield J.F."/>
        </authorList>
    </citation>
    <scope>NUCLEOTIDE SEQUENCE [LARGE SCALE GENOMIC DNA]</scope>
</reference>
<dbReference type="EMBL" id="LBVP01000009">
    <property type="protein sequence ID" value="KKQ89727.1"/>
    <property type="molecule type" value="Genomic_DNA"/>
</dbReference>